<comment type="caution">
    <text evidence="9">The sequence shown here is derived from an EMBL/GenBank/DDBJ whole genome shotgun (WGS) entry which is preliminary data.</text>
</comment>
<dbReference type="Gene3D" id="3.30.70.980">
    <property type="match status" value="2"/>
</dbReference>
<organism evidence="9 10">
    <name type="scientific">Candidatus Uhrbacteria bacterium RIFCSPLOWO2_02_FULL_49_11</name>
    <dbReference type="NCBI Taxonomy" id="1802409"/>
    <lineage>
        <taxon>Bacteria</taxon>
        <taxon>Candidatus Uhriibacteriota</taxon>
    </lineage>
</organism>
<evidence type="ECO:0000256" key="6">
    <source>
        <dbReference type="HAMAP-Rule" id="MF_00693"/>
    </source>
</evidence>
<dbReference type="EMBL" id="MGER01000065">
    <property type="protein sequence ID" value="OGL87673.1"/>
    <property type="molecule type" value="Genomic_DNA"/>
</dbReference>
<dbReference type="InterPro" id="IPR049083">
    <property type="entry name" value="TACO1_YebC_N"/>
</dbReference>
<dbReference type="PANTHER" id="PTHR12532">
    <property type="entry name" value="TRANSLATIONAL ACTIVATOR OF CYTOCHROME C OXIDASE 1"/>
    <property type="match status" value="1"/>
</dbReference>
<proteinExistence type="inferred from homology"/>
<keyword evidence="4 6" id="KW-0238">DNA-binding</keyword>
<dbReference type="HAMAP" id="MF_00693">
    <property type="entry name" value="Transcrip_reg_TACO1"/>
    <property type="match status" value="1"/>
</dbReference>
<protein>
    <recommendedName>
        <fullName evidence="6">Probable transcriptional regulatory protein A3I42_01495</fullName>
    </recommendedName>
</protein>
<dbReference type="InterPro" id="IPR048300">
    <property type="entry name" value="TACO1_YebC-like_2nd/3rd_dom"/>
</dbReference>
<evidence type="ECO:0000313" key="10">
    <source>
        <dbReference type="Proteomes" id="UP000178264"/>
    </source>
</evidence>
<evidence type="ECO:0000259" key="7">
    <source>
        <dbReference type="Pfam" id="PF01709"/>
    </source>
</evidence>
<comment type="similarity">
    <text evidence="1 6">Belongs to the TACO1 family.</text>
</comment>
<dbReference type="Proteomes" id="UP000178264">
    <property type="component" value="Unassembled WGS sequence"/>
</dbReference>
<dbReference type="InterPro" id="IPR002876">
    <property type="entry name" value="Transcrip_reg_TACO1-like"/>
</dbReference>
<comment type="subcellular location">
    <subcellularLocation>
        <location evidence="6">Cytoplasm</location>
    </subcellularLocation>
</comment>
<sequence length="241" mass="26121">MSRHSKWSTIKRQKGIADQKRGTQFTKLANMVTVAARQGGPDRNINFKLRIAIEKARAANMPKDNIERAIARAKGNEGDVAFEQIQLEAIGPGGVGLVITATTDNRNRVVGALKSALHKHAASLTGPHAVAWQFALQGHIVVPLPPTKEAREDLELAAIDAGSLDVDEYAGSLILITEPQTLERVKDALERRHITINEIGIGLQPTLTVPVADQDTERKLDNLIADLEAIDEVDEVVTNAA</sequence>
<keyword evidence="5 6" id="KW-0804">Transcription</keyword>
<keyword evidence="2 6" id="KW-0963">Cytoplasm</keyword>
<dbReference type="GO" id="GO:0005829">
    <property type="term" value="C:cytosol"/>
    <property type="evidence" value="ECO:0007669"/>
    <property type="project" value="TreeGrafter"/>
</dbReference>
<keyword evidence="3 6" id="KW-0805">Transcription regulation</keyword>
<feature type="domain" description="TACO1/YebC-like N-terminal" evidence="8">
    <location>
        <begin position="5"/>
        <end position="76"/>
    </location>
</feature>
<evidence type="ECO:0000256" key="3">
    <source>
        <dbReference type="ARBA" id="ARBA00023015"/>
    </source>
</evidence>
<evidence type="ECO:0000256" key="2">
    <source>
        <dbReference type="ARBA" id="ARBA00022490"/>
    </source>
</evidence>
<evidence type="ECO:0000256" key="4">
    <source>
        <dbReference type="ARBA" id="ARBA00023125"/>
    </source>
</evidence>
<evidence type="ECO:0000259" key="8">
    <source>
        <dbReference type="Pfam" id="PF20772"/>
    </source>
</evidence>
<reference evidence="9 10" key="1">
    <citation type="journal article" date="2016" name="Nat. Commun.">
        <title>Thousands of microbial genomes shed light on interconnected biogeochemical processes in an aquifer system.</title>
        <authorList>
            <person name="Anantharaman K."/>
            <person name="Brown C.T."/>
            <person name="Hug L.A."/>
            <person name="Sharon I."/>
            <person name="Castelle C.J."/>
            <person name="Probst A.J."/>
            <person name="Thomas B.C."/>
            <person name="Singh A."/>
            <person name="Wilkins M.J."/>
            <person name="Karaoz U."/>
            <person name="Brodie E.L."/>
            <person name="Williams K.H."/>
            <person name="Hubbard S.S."/>
            <person name="Banfield J.F."/>
        </authorList>
    </citation>
    <scope>NUCLEOTIDE SEQUENCE [LARGE SCALE GENOMIC DNA]</scope>
</reference>
<evidence type="ECO:0000256" key="1">
    <source>
        <dbReference type="ARBA" id="ARBA00008724"/>
    </source>
</evidence>
<dbReference type="InterPro" id="IPR026564">
    <property type="entry name" value="Transcrip_reg_TACO1-like_dom3"/>
</dbReference>
<dbReference type="NCBIfam" id="TIGR01033">
    <property type="entry name" value="YebC/PmpR family DNA-binding transcriptional regulator"/>
    <property type="match status" value="1"/>
</dbReference>
<dbReference type="FunFam" id="1.10.10.200:FF:000002">
    <property type="entry name" value="Probable transcriptional regulatory protein CLM62_37755"/>
    <property type="match status" value="1"/>
</dbReference>
<accession>A0A1F7VB73</accession>
<dbReference type="AlphaFoldDB" id="A0A1F7VB73"/>
<feature type="domain" description="TACO1/YebC-like second and third" evidence="7">
    <location>
        <begin position="82"/>
        <end position="240"/>
    </location>
</feature>
<dbReference type="InterPro" id="IPR017856">
    <property type="entry name" value="Integrase-like_N"/>
</dbReference>
<evidence type="ECO:0000313" key="9">
    <source>
        <dbReference type="EMBL" id="OGL87673.1"/>
    </source>
</evidence>
<dbReference type="Pfam" id="PF01709">
    <property type="entry name" value="Transcrip_reg"/>
    <property type="match status" value="1"/>
</dbReference>
<dbReference type="GO" id="GO:0006355">
    <property type="term" value="P:regulation of DNA-templated transcription"/>
    <property type="evidence" value="ECO:0007669"/>
    <property type="project" value="UniProtKB-UniRule"/>
</dbReference>
<evidence type="ECO:0000256" key="5">
    <source>
        <dbReference type="ARBA" id="ARBA00023163"/>
    </source>
</evidence>
<name>A0A1F7VB73_9BACT</name>
<dbReference type="GO" id="GO:0003677">
    <property type="term" value="F:DNA binding"/>
    <property type="evidence" value="ECO:0007669"/>
    <property type="project" value="UniProtKB-UniRule"/>
</dbReference>
<dbReference type="InterPro" id="IPR029072">
    <property type="entry name" value="YebC-like"/>
</dbReference>
<dbReference type="SUPFAM" id="SSF75625">
    <property type="entry name" value="YebC-like"/>
    <property type="match status" value="1"/>
</dbReference>
<dbReference type="Pfam" id="PF20772">
    <property type="entry name" value="TACO1_YebC_N"/>
    <property type="match status" value="1"/>
</dbReference>
<gene>
    <name evidence="9" type="ORF">A3I42_01495</name>
</gene>
<dbReference type="Gene3D" id="1.10.10.200">
    <property type="match status" value="1"/>
</dbReference>
<dbReference type="PANTHER" id="PTHR12532:SF6">
    <property type="entry name" value="TRANSCRIPTIONAL REGULATORY PROTEIN YEBC-RELATED"/>
    <property type="match status" value="1"/>
</dbReference>